<dbReference type="AlphaFoldDB" id="A0A1I3MWQ2"/>
<gene>
    <name evidence="1" type="ORF">SAMN05421852_103228</name>
</gene>
<accession>A0A1I3MWQ2</accession>
<dbReference type="RefSeq" id="WP_093228621.1">
    <property type="nucleotide sequence ID" value="NZ_FORR01000003.1"/>
</dbReference>
<sequence length="161" mass="19194">MNLNKMEDWEKEVDSINWKSMLEEIDEALLDNLAVEIGFRTYEQLEEVSELVVDDYYICHLSDGRWVWWNPNEYATKDPEYFHSLEEIKQFIADFLQLDPEKMKQLEEGLAQVRQTKKCLYCEYEYDPEAIEHSGQALQGFCSTECAVEMKKMRAKEEINR</sequence>
<dbReference type="EMBL" id="FORR01000003">
    <property type="protein sequence ID" value="SFJ01200.1"/>
    <property type="molecule type" value="Genomic_DNA"/>
</dbReference>
<dbReference type="Proteomes" id="UP000199545">
    <property type="component" value="Unassembled WGS sequence"/>
</dbReference>
<dbReference type="STRING" id="46223.SAMN05421852_103228"/>
<name>A0A1I3MWQ2_9BACL</name>
<evidence type="ECO:0000313" key="1">
    <source>
        <dbReference type="EMBL" id="SFJ01200.1"/>
    </source>
</evidence>
<protein>
    <submittedName>
        <fullName evidence="1">Uncharacterized protein</fullName>
    </submittedName>
</protein>
<dbReference type="OrthoDB" id="2988504at2"/>
<organism evidence="1 2">
    <name type="scientific">Thermoflavimicrobium dichotomicum</name>
    <dbReference type="NCBI Taxonomy" id="46223"/>
    <lineage>
        <taxon>Bacteria</taxon>
        <taxon>Bacillati</taxon>
        <taxon>Bacillota</taxon>
        <taxon>Bacilli</taxon>
        <taxon>Bacillales</taxon>
        <taxon>Thermoactinomycetaceae</taxon>
        <taxon>Thermoflavimicrobium</taxon>
    </lineage>
</organism>
<proteinExistence type="predicted"/>
<evidence type="ECO:0000313" key="2">
    <source>
        <dbReference type="Proteomes" id="UP000199545"/>
    </source>
</evidence>
<keyword evidence="2" id="KW-1185">Reference proteome</keyword>
<reference evidence="1 2" key="1">
    <citation type="submission" date="2016-10" db="EMBL/GenBank/DDBJ databases">
        <authorList>
            <person name="de Groot N.N."/>
        </authorList>
    </citation>
    <scope>NUCLEOTIDE SEQUENCE [LARGE SCALE GENOMIC DNA]</scope>
    <source>
        <strain evidence="1 2">DSM 44778</strain>
    </source>
</reference>